<evidence type="ECO:0008006" key="4">
    <source>
        <dbReference type="Google" id="ProtNLM"/>
    </source>
</evidence>
<dbReference type="AlphaFoldDB" id="A0AAE3QTW8"/>
<feature type="transmembrane region" description="Helical" evidence="1">
    <location>
        <begin position="40"/>
        <end position="58"/>
    </location>
</feature>
<feature type="transmembrane region" description="Helical" evidence="1">
    <location>
        <begin position="16"/>
        <end position="34"/>
    </location>
</feature>
<accession>A0AAE3QTW8</accession>
<keyword evidence="1" id="KW-0472">Membrane</keyword>
<dbReference type="RefSeq" id="WP_313982744.1">
    <property type="nucleotide sequence ID" value="NZ_JASJOS010000010.1"/>
</dbReference>
<protein>
    <recommendedName>
        <fullName evidence="4">PH domain-containing protein</fullName>
    </recommendedName>
</protein>
<evidence type="ECO:0000313" key="3">
    <source>
        <dbReference type="Proteomes" id="UP001241110"/>
    </source>
</evidence>
<evidence type="ECO:0000256" key="1">
    <source>
        <dbReference type="SAM" id="Phobius"/>
    </source>
</evidence>
<dbReference type="Proteomes" id="UP001241110">
    <property type="component" value="Unassembled WGS sequence"/>
</dbReference>
<evidence type="ECO:0000313" key="2">
    <source>
        <dbReference type="EMBL" id="MDJ1483145.1"/>
    </source>
</evidence>
<reference evidence="2" key="1">
    <citation type="submission" date="2023-05" db="EMBL/GenBank/DDBJ databases">
        <authorList>
            <person name="Zhang X."/>
        </authorList>
    </citation>
    <scope>NUCLEOTIDE SEQUENCE</scope>
    <source>
        <strain evidence="2">YF14B1</strain>
    </source>
</reference>
<keyword evidence="1" id="KW-1133">Transmembrane helix</keyword>
<proteinExistence type="predicted"/>
<comment type="caution">
    <text evidence="2">The sequence shown here is derived from an EMBL/GenBank/DDBJ whole genome shotgun (WGS) entry which is preliminary data.</text>
</comment>
<name>A0AAE3QTW8_9BACT</name>
<gene>
    <name evidence="2" type="ORF">QNI16_21790</name>
</gene>
<organism evidence="2 3">
    <name type="scientific">Xanthocytophaga flava</name>
    <dbReference type="NCBI Taxonomy" id="3048013"/>
    <lineage>
        <taxon>Bacteria</taxon>
        <taxon>Pseudomonadati</taxon>
        <taxon>Bacteroidota</taxon>
        <taxon>Cytophagia</taxon>
        <taxon>Cytophagales</taxon>
        <taxon>Rhodocytophagaceae</taxon>
        <taxon>Xanthocytophaga</taxon>
    </lineage>
</organism>
<sequence>MEEQILFSEKQYFRQWWLWLILIFLNGIALYKLVSQTTENNFIPIVIQTILTILFLILRLETQIKSDGIYVRFFPFHLQFKHYTWNSLSKIFVRSYSPIGEYGGWGIRGIRKNRAFNISGNEGLQLEFLDHKRLLIGTKKSELIVDVLTQVGQLKR</sequence>
<keyword evidence="1" id="KW-0812">Transmembrane</keyword>
<dbReference type="EMBL" id="JASJOS010000010">
    <property type="protein sequence ID" value="MDJ1483145.1"/>
    <property type="molecule type" value="Genomic_DNA"/>
</dbReference>